<evidence type="ECO:0000313" key="2">
    <source>
        <dbReference type="Proteomes" id="UP000828048"/>
    </source>
</evidence>
<dbReference type="Proteomes" id="UP000828048">
    <property type="component" value="Chromosome 8"/>
</dbReference>
<protein>
    <submittedName>
        <fullName evidence="1">Uncharacterized protein</fullName>
    </submittedName>
</protein>
<proteinExistence type="predicted"/>
<organism evidence="1 2">
    <name type="scientific">Vaccinium darrowii</name>
    <dbReference type="NCBI Taxonomy" id="229202"/>
    <lineage>
        <taxon>Eukaryota</taxon>
        <taxon>Viridiplantae</taxon>
        <taxon>Streptophyta</taxon>
        <taxon>Embryophyta</taxon>
        <taxon>Tracheophyta</taxon>
        <taxon>Spermatophyta</taxon>
        <taxon>Magnoliopsida</taxon>
        <taxon>eudicotyledons</taxon>
        <taxon>Gunneridae</taxon>
        <taxon>Pentapetalae</taxon>
        <taxon>asterids</taxon>
        <taxon>Ericales</taxon>
        <taxon>Ericaceae</taxon>
        <taxon>Vaccinioideae</taxon>
        <taxon>Vaccinieae</taxon>
        <taxon>Vaccinium</taxon>
    </lineage>
</organism>
<dbReference type="EMBL" id="CM037158">
    <property type="protein sequence ID" value="KAH7852318.1"/>
    <property type="molecule type" value="Genomic_DNA"/>
</dbReference>
<evidence type="ECO:0000313" key="1">
    <source>
        <dbReference type="EMBL" id="KAH7852318.1"/>
    </source>
</evidence>
<sequence>MGKKKLINENGKKAERFMWTPQMDDALIDALYNQHVEGNRVNHTFTTLAYDNVIKELREAFNMDLDKTKIRNRLKTIKEHFGECYDLFKNRTSGFAWCPVTRMFSAEPEVWKELIAVQPSAEKWMTTPISNYDKLAEIFGKDRATGEGAETVKEKLRHWSNSTIDVPTDTIEGIDHMVSQNEATLESFINLDEVDTSSPQNEKKKRRRLPRGEGAEVEEIKAAMQDLASAIREGNAVMEKAHGCVPTGQLHKAFEEIGIESYRRTEAYLFLINKPERMMAFLGSPVEYRKETLENMMYDPQKRF</sequence>
<comment type="caution">
    <text evidence="1">The sequence shown here is derived from an EMBL/GenBank/DDBJ whole genome shotgun (WGS) entry which is preliminary data.</text>
</comment>
<accession>A0ACB7YFL6</accession>
<name>A0ACB7YFL6_9ERIC</name>
<gene>
    <name evidence="1" type="ORF">Vadar_023310</name>
</gene>
<reference evidence="1 2" key="1">
    <citation type="journal article" date="2021" name="Hortic Res">
        <title>High-quality reference genome and annotation aids understanding of berry development for evergreen blueberry (Vaccinium darrowii).</title>
        <authorList>
            <person name="Yu J."/>
            <person name="Hulse-Kemp A.M."/>
            <person name="Babiker E."/>
            <person name="Staton M."/>
        </authorList>
    </citation>
    <scope>NUCLEOTIDE SEQUENCE [LARGE SCALE GENOMIC DNA]</scope>
    <source>
        <strain evidence="2">cv. NJ 8807/NJ 8810</strain>
        <tissue evidence="1">Young leaf</tissue>
    </source>
</reference>
<keyword evidence="2" id="KW-1185">Reference proteome</keyword>